<dbReference type="Pfam" id="PF17840">
    <property type="entry name" value="Tugs"/>
    <property type="match status" value="1"/>
</dbReference>
<keyword evidence="2" id="KW-0963">Cytoplasm</keyword>
<dbReference type="AlphaFoldDB" id="A0AAV8UUJ9"/>
<evidence type="ECO:0000256" key="1">
    <source>
        <dbReference type="ARBA" id="ARBA00004496"/>
    </source>
</evidence>
<comment type="subcellular location">
    <subcellularLocation>
        <location evidence="1">Cytoplasm</location>
    </subcellularLocation>
</comment>
<sequence length="123" mass="13834">MSFLAQLDEELAKLPVAFDSSYRGPRARGGPMLENNGSARKVRHASSNIESSKASLPDPPRAPEKNEASPPSVDYWERVGDILNKYFDEKRANQILRTMMRDQLDWVSNLSLDEIEMLAGKPD</sequence>
<dbReference type="EMBL" id="JAMWBK010000005">
    <property type="protein sequence ID" value="KAJ8904937.1"/>
    <property type="molecule type" value="Genomic_DNA"/>
</dbReference>
<evidence type="ECO:0000313" key="6">
    <source>
        <dbReference type="Proteomes" id="UP001157974"/>
    </source>
</evidence>
<feature type="compositionally biased region" description="Polar residues" evidence="3">
    <location>
        <begin position="45"/>
        <end position="54"/>
    </location>
</feature>
<feature type="domain" description="Ubl4 C-terminal TUGS" evidence="4">
    <location>
        <begin position="76"/>
        <end position="121"/>
    </location>
</feature>
<reference evidence="5 6" key="1">
    <citation type="journal article" date="2023" name="Nat. Commun.">
        <title>Origin of minicircular mitochondrial genomes in red algae.</title>
        <authorList>
            <person name="Lee Y."/>
            <person name="Cho C.H."/>
            <person name="Lee Y.M."/>
            <person name="Park S.I."/>
            <person name="Yang J.H."/>
            <person name="West J.A."/>
            <person name="Bhattacharya D."/>
            <person name="Yoon H.S."/>
        </authorList>
    </citation>
    <scope>NUCLEOTIDE SEQUENCE [LARGE SCALE GENOMIC DNA]</scope>
    <source>
        <strain evidence="5 6">CCMP1338</strain>
        <tissue evidence="5">Whole cell</tissue>
    </source>
</reference>
<gene>
    <name evidence="5" type="ORF">NDN08_001450</name>
</gene>
<dbReference type="Proteomes" id="UP001157974">
    <property type="component" value="Unassembled WGS sequence"/>
</dbReference>
<accession>A0AAV8UUJ9</accession>
<keyword evidence="6" id="KW-1185">Reference proteome</keyword>
<dbReference type="InterPro" id="IPR041421">
    <property type="entry name" value="Ubl4_C_TUGS"/>
</dbReference>
<feature type="region of interest" description="Disordered" evidence="3">
    <location>
        <begin position="20"/>
        <end position="72"/>
    </location>
</feature>
<name>A0AAV8UUJ9_9RHOD</name>
<evidence type="ECO:0000313" key="5">
    <source>
        <dbReference type="EMBL" id="KAJ8904937.1"/>
    </source>
</evidence>
<dbReference type="GO" id="GO:0005737">
    <property type="term" value="C:cytoplasm"/>
    <property type="evidence" value="ECO:0007669"/>
    <property type="project" value="UniProtKB-SubCell"/>
</dbReference>
<evidence type="ECO:0000256" key="3">
    <source>
        <dbReference type="SAM" id="MobiDB-lite"/>
    </source>
</evidence>
<organism evidence="5 6">
    <name type="scientific">Rhodosorus marinus</name>
    <dbReference type="NCBI Taxonomy" id="101924"/>
    <lineage>
        <taxon>Eukaryota</taxon>
        <taxon>Rhodophyta</taxon>
        <taxon>Stylonematophyceae</taxon>
        <taxon>Stylonematales</taxon>
        <taxon>Stylonemataceae</taxon>
        <taxon>Rhodosorus</taxon>
    </lineage>
</organism>
<proteinExistence type="predicted"/>
<evidence type="ECO:0000256" key="2">
    <source>
        <dbReference type="ARBA" id="ARBA00022490"/>
    </source>
</evidence>
<evidence type="ECO:0000259" key="4">
    <source>
        <dbReference type="Pfam" id="PF17840"/>
    </source>
</evidence>
<comment type="caution">
    <text evidence="5">The sequence shown here is derived from an EMBL/GenBank/DDBJ whole genome shotgun (WGS) entry which is preliminary data.</text>
</comment>
<protein>
    <recommendedName>
        <fullName evidence="4">Ubl4 C-terminal TUGS domain-containing protein</fullName>
    </recommendedName>
</protein>